<keyword evidence="7" id="KW-1185">Reference proteome</keyword>
<evidence type="ECO:0000256" key="1">
    <source>
        <dbReference type="ARBA" id="ARBA00010547"/>
    </source>
</evidence>
<dbReference type="PANTHER" id="PTHR12827">
    <property type="entry name" value="MEIOTIC CHECKPOINT REGULATOR TSG24 FAMILY MEMBER"/>
    <property type="match status" value="1"/>
</dbReference>
<keyword evidence="3" id="KW-0498">Mitosis</keyword>
<dbReference type="EMBL" id="JANBQD010000080">
    <property type="protein sequence ID" value="KAJ1988986.1"/>
    <property type="molecule type" value="Genomic_DNA"/>
</dbReference>
<feature type="compositionally biased region" description="Polar residues" evidence="5">
    <location>
        <begin position="783"/>
        <end position="800"/>
    </location>
</feature>
<evidence type="ECO:0000256" key="4">
    <source>
        <dbReference type="ARBA" id="ARBA00023306"/>
    </source>
</evidence>
<sequence>MRGKLTDDYLSNVPSSVLTAFLDDIATGCHRAHSIGAAISWSLNGRFVRSFRLSSTAKPLSAAQDAVHVVFARFKDTANSNSSTNTGVQSVYPLQAGLIVQRKIADPADMSPFASSTPIFFSLLGPRSEFKMIGLSRSIDLDIMRKQKRRQIVLSPTPAKNDIADGSLPIFNDQNTVLVGTAASRHNPSRQFVLCWDSAAQRCVLYQCTVLDPLPDGERERDVDVSVYSENMSIRRTSGSGADHDQRMSASRPRLSRQASLSVQRRSSAAVSAAAMAAASRRMSSYASAAKNDRRGSLLGRVSFNDSPGVGYAADIFREQRQMRAEVVLHTCWKERRQKGVTAHGSSRAPLGTSSIYVIQTITGNDVVCILNKDTEQIIGLETTEFTEIFRCSARSMAPVRALRTTLDDLAVVNTSGQIALLLMVNTSTSTSSRDSNANISDNNSNCDFVMLKTLHQGHIVRIDYSESSLITLSVDNSSSNVFISARVHISRLIMAISNALSFVLSKTAYSFVWRGIIALLLNSNDAHTEMVRLTSLLLTGSDKGRPPATLPLHTRNELRDRASAVLYALHLVYEDAALYKSEPRSRLLLLGQMLCRLAYKSGLASAYLVYLRSGFGNYDGFGSERSSINQQASNTHPLIIPSLFQWALSAFNLESKRPTPFPTLADTCEIFGITDSDPAYGAIGSLKLLDAVSDTFYHLAIGQNPVRTMQHLASLKNPLLLVSQMTPELQWLFRCAMHRIRELGSLHWPPEVLRLLGRFDLIANSKDNNAENGISTPMLDGQYTSVDSTSRSTNINSSGIVDDGDKPDEGSAEAKDIVELCNQVIDRATAASRDRSNAGNNDLSAQYHAISPKVFKSDLRVDEIERLLQVDAVTHTAGAVSGPEPTDDAEAARMQYMNYLARRVLALPLGRSLLKYSTCDLNSQDSLSVTNPRVAARFRGNKVETVWAAGDSDMHWPLFHSGVAAALSIERDQLRQAHSSWVLLHWPSETSPSTDNTNEEDSKGQYRDALSTHAGLLFGMGLLSNRNSDNKSGIIGTDSNSIFFAGKKPPSNGPLCDVPPWQVFKYLSIRHGLTSIALLLGYACAHRGSMSGSVSKILSLHIPNLLPPGSSELMLLSYGIQAAAMLGLGLLFMKSQNRRMAEVMLHELSSMKWATPDNTSSRLDDTDPAEGTAECYSLASGFALGFVALGQGLATRTLADLRLLDALSELLSGATTNIGNMIRYSSQPAESAALNSNSAGEHSAYYGSMPTMFSQLSTAPASGGKLSDLGVIAAIGLVFLGTNYMPAAQRLALPASFNQLKVADPFIVLWKTLMRSLIMLDHISTTKEWVESNMPCHSNTVHEPHSKELQRMRMHVVSAACFSIALKFAGTEDQAAHSTILAYFDELESIVARPALGYESNLTRSSAQLCLDIICISAALVMAGSGDIETMKRLRALHSVSASRTYGNHMASHMALGVLFLGGGARFTISRSLDTMALLVVSFFPRFPQHYSDNREHLQAWRHLWSLCVEPRCLIVRDTTTGIMCENVTATVFKSGPDGTINSELAILPLPLLALKGAQSMRLQALGYIPLTIDLDSNSAVPDLLLRRCVLYMQPQNQAARTSVILSLNAKSLQQQYQHWLDRIQLQVTTLISHLERASSNVLLAEPEVIVETLSAIERLRVCVRLSGCPLFADMTNAISSNINESEARDSSWAEATYLAWLAVRSAVLALGRTEASRRMLTIYWTSSQLLTSGPLEKQSLYILIGLLYVTLDLPSAPDARELSKHVPMSSLIDYMLAFS</sequence>
<comment type="similarity">
    <text evidence="1">Belongs to the APC1 family.</text>
</comment>
<evidence type="ECO:0000256" key="2">
    <source>
        <dbReference type="ARBA" id="ARBA00022618"/>
    </source>
</evidence>
<accession>A0ABQ8PJL5</accession>
<feature type="region of interest" description="Disordered" evidence="5">
    <location>
        <begin position="234"/>
        <end position="262"/>
    </location>
</feature>
<evidence type="ECO:0000313" key="7">
    <source>
        <dbReference type="Proteomes" id="UP001151295"/>
    </source>
</evidence>
<dbReference type="InterPro" id="IPR011989">
    <property type="entry name" value="ARM-like"/>
</dbReference>
<organism evidence="6 7">
    <name type="scientific">Coemansia umbellata</name>
    <dbReference type="NCBI Taxonomy" id="1424467"/>
    <lineage>
        <taxon>Eukaryota</taxon>
        <taxon>Fungi</taxon>
        <taxon>Fungi incertae sedis</taxon>
        <taxon>Zoopagomycota</taxon>
        <taxon>Kickxellomycotina</taxon>
        <taxon>Kickxellomycetes</taxon>
        <taxon>Kickxellales</taxon>
        <taxon>Kickxellaceae</taxon>
        <taxon>Coemansia</taxon>
    </lineage>
</organism>
<dbReference type="InterPro" id="IPR024990">
    <property type="entry name" value="Apc1"/>
</dbReference>
<evidence type="ECO:0000256" key="5">
    <source>
        <dbReference type="SAM" id="MobiDB-lite"/>
    </source>
</evidence>
<gene>
    <name evidence="6" type="primary">APC1</name>
    <name evidence="6" type="ORF">EDC05_004967</name>
</gene>
<comment type="caution">
    <text evidence="6">The sequence shown here is derived from an EMBL/GenBank/DDBJ whole genome shotgun (WGS) entry which is preliminary data.</text>
</comment>
<feature type="region of interest" description="Disordered" evidence="5">
    <location>
        <begin position="771"/>
        <end position="813"/>
    </location>
</feature>
<protein>
    <submittedName>
        <fullName evidence="6">Anaphase-promoting complex subunit 1</fullName>
    </submittedName>
</protein>
<feature type="compositionally biased region" description="Basic and acidic residues" evidence="5">
    <location>
        <begin position="804"/>
        <end position="813"/>
    </location>
</feature>
<evidence type="ECO:0000256" key="3">
    <source>
        <dbReference type="ARBA" id="ARBA00022776"/>
    </source>
</evidence>
<evidence type="ECO:0000313" key="6">
    <source>
        <dbReference type="EMBL" id="KAJ1988986.1"/>
    </source>
</evidence>
<dbReference type="Proteomes" id="UP001151295">
    <property type="component" value="Unassembled WGS sequence"/>
</dbReference>
<proteinExistence type="inferred from homology"/>
<dbReference type="Gene3D" id="1.25.10.10">
    <property type="entry name" value="Leucine-rich Repeat Variant"/>
    <property type="match status" value="2"/>
</dbReference>
<keyword evidence="4" id="KW-0131">Cell cycle</keyword>
<keyword evidence="2" id="KW-0132">Cell division</keyword>
<name>A0ABQ8PJL5_9FUNG</name>
<reference evidence="6" key="1">
    <citation type="submission" date="2022-07" db="EMBL/GenBank/DDBJ databases">
        <title>Phylogenomic reconstructions and comparative analyses of Kickxellomycotina fungi.</title>
        <authorList>
            <person name="Reynolds N.K."/>
            <person name="Stajich J.E."/>
            <person name="Barry K."/>
            <person name="Grigoriev I.V."/>
            <person name="Crous P."/>
            <person name="Smith M.E."/>
        </authorList>
    </citation>
    <scope>NUCLEOTIDE SEQUENCE</scope>
    <source>
        <strain evidence="6">BCRC 34882</strain>
    </source>
</reference>
<dbReference type="PANTHER" id="PTHR12827:SF3">
    <property type="entry name" value="ANAPHASE-PROMOTING COMPLEX SUBUNIT 1"/>
    <property type="match status" value="1"/>
</dbReference>